<evidence type="ECO:0000313" key="2">
    <source>
        <dbReference type="Proteomes" id="UP001179181"/>
    </source>
</evidence>
<proteinExistence type="predicted"/>
<reference evidence="1 2" key="1">
    <citation type="submission" date="2020-03" db="EMBL/GenBank/DDBJ databases">
        <title>Genomic Encyclopedia of Type Strains, Phase IV (KMG-IV): sequencing the most valuable type-strain genomes for metagenomic binning, comparative biology and taxonomic classification.</title>
        <authorList>
            <person name="Goeker M."/>
        </authorList>
    </citation>
    <scope>NUCLEOTIDE SEQUENCE [LARGE SCALE GENOMIC DNA]</scope>
    <source>
        <strain evidence="1 2">DSM 102865</strain>
    </source>
</reference>
<organism evidence="1 2">
    <name type="scientific">Dyadobacter arcticus</name>
    <dbReference type="NCBI Taxonomy" id="1078754"/>
    <lineage>
        <taxon>Bacteria</taxon>
        <taxon>Pseudomonadati</taxon>
        <taxon>Bacteroidota</taxon>
        <taxon>Cytophagia</taxon>
        <taxon>Cytophagales</taxon>
        <taxon>Spirosomataceae</taxon>
        <taxon>Dyadobacter</taxon>
    </lineage>
</organism>
<gene>
    <name evidence="1" type="ORF">FHS68_000286</name>
</gene>
<comment type="caution">
    <text evidence="1">The sequence shown here is derived from an EMBL/GenBank/DDBJ whole genome shotgun (WGS) entry which is preliminary data.</text>
</comment>
<dbReference type="RefSeq" id="WP_167266539.1">
    <property type="nucleotide sequence ID" value="NZ_JAASQJ010000001.1"/>
</dbReference>
<evidence type="ECO:0000313" key="1">
    <source>
        <dbReference type="EMBL" id="NIJ51130.1"/>
    </source>
</evidence>
<dbReference type="Proteomes" id="UP001179181">
    <property type="component" value="Unassembled WGS sequence"/>
</dbReference>
<dbReference type="EMBL" id="JAASQJ010000001">
    <property type="protein sequence ID" value="NIJ51130.1"/>
    <property type="molecule type" value="Genomic_DNA"/>
</dbReference>
<protein>
    <submittedName>
        <fullName evidence="1">Uncharacterized protein</fullName>
    </submittedName>
</protein>
<name>A0ABX0UHF0_9BACT</name>
<accession>A0ABX0UHF0</accession>
<sequence length="237" mass="26285">MFNVLRFVTVMLCVMSCQINSEVESPKRSANQYFNQLKNDASFRALRDETKSIADKARLSNVEFYDSRPEDLRKLDFASGLSKENLLLNFTNNPRFVINAEDRLRVLLQDFAKHHRDFVKEDPELIDEVYSKLLSYEGDRLILSLKAAKTPDCGGTCNNQFYGSMESCAFNYTVSFAGLIIGMIATEGGGSVAALAGYIIAQAQRSYCESSAFNNLGYCMDGCAGGNNATSNGTEDE</sequence>
<keyword evidence="2" id="KW-1185">Reference proteome</keyword>